<dbReference type="VEuPathDB" id="FungiDB:FOC1_g10013281"/>
<dbReference type="GO" id="GO:0009100">
    <property type="term" value="P:glycoprotein metabolic process"/>
    <property type="evidence" value="ECO:0007669"/>
    <property type="project" value="UniProtKB-ARBA"/>
</dbReference>
<dbReference type="GO" id="GO:0016020">
    <property type="term" value="C:membrane"/>
    <property type="evidence" value="ECO:0007669"/>
    <property type="project" value="UniProtKB-SubCell"/>
</dbReference>
<evidence type="ECO:0000259" key="5">
    <source>
        <dbReference type="Pfam" id="PF04991"/>
    </source>
</evidence>
<sequence>MKDVGITTWIAHGSLLAWHWNARIFPWEWDLDVHVYLRGLQELVSCCNSSVYKFGTEGKYLLDVNAFVWERDGMVDPANRIDARWIDLATGLYVDITAVEEADDVEEEEGLPAAKDGHRYRGRDVLPLRAAQFEDVEVLVPHNATVVLENEYGREALARRVFRGFHEDPREWEAITSDMTSR</sequence>
<comment type="subcellular location">
    <subcellularLocation>
        <location evidence="1">Membrane</location>
        <topology evidence="1">Single-pass membrane protein</topology>
    </subcellularLocation>
</comment>
<keyword evidence="4" id="KW-0472">Membrane</keyword>
<dbReference type="InterPro" id="IPR009644">
    <property type="entry name" value="FKTN/MNN4/W02B3.4-1"/>
</dbReference>
<dbReference type="VEuPathDB" id="FungiDB:HZS61_000188"/>
<dbReference type="VEuPathDB" id="FungiDB:FOZG_18272"/>
<dbReference type="VEuPathDB" id="FungiDB:FOC4_g10007359"/>
<keyword evidence="3" id="KW-1133">Transmembrane helix</keyword>
<evidence type="ECO:0000256" key="4">
    <source>
        <dbReference type="ARBA" id="ARBA00023136"/>
    </source>
</evidence>
<name>A0A420NVE1_FUSOX</name>
<evidence type="ECO:0000313" key="6">
    <source>
        <dbReference type="EMBL" id="RKK84232.1"/>
    </source>
</evidence>
<dbReference type="PANTHER" id="PTHR15407">
    <property type="entry name" value="FUKUTIN-RELATED"/>
    <property type="match status" value="1"/>
</dbReference>
<evidence type="ECO:0000256" key="2">
    <source>
        <dbReference type="ARBA" id="ARBA00022692"/>
    </source>
</evidence>
<dbReference type="InterPro" id="IPR007074">
    <property type="entry name" value="LicD/FKTN/FKRP_NTP_transf"/>
</dbReference>
<organism evidence="6 7">
    <name type="scientific">Fusarium oxysporum</name>
    <name type="common">Fusarium vascular wilt</name>
    <dbReference type="NCBI Taxonomy" id="5507"/>
    <lineage>
        <taxon>Eukaryota</taxon>
        <taxon>Fungi</taxon>
        <taxon>Dikarya</taxon>
        <taxon>Ascomycota</taxon>
        <taxon>Pezizomycotina</taxon>
        <taxon>Sordariomycetes</taxon>
        <taxon>Hypocreomycetidae</taxon>
        <taxon>Hypocreales</taxon>
        <taxon>Nectriaceae</taxon>
        <taxon>Fusarium</taxon>
        <taxon>Fusarium oxysporum species complex</taxon>
    </lineage>
</organism>
<dbReference type="AlphaFoldDB" id="A0A420NVE1"/>
<gene>
    <name evidence="6" type="ORF">BFJ68_g17364</name>
</gene>
<dbReference type="Pfam" id="PF04991">
    <property type="entry name" value="LicD"/>
    <property type="match status" value="2"/>
</dbReference>
<evidence type="ECO:0000313" key="7">
    <source>
        <dbReference type="Proteomes" id="UP000285860"/>
    </source>
</evidence>
<evidence type="ECO:0000256" key="3">
    <source>
        <dbReference type="ARBA" id="ARBA00022989"/>
    </source>
</evidence>
<dbReference type="VEuPathDB" id="FungiDB:FOXG_11086"/>
<dbReference type="PANTHER" id="PTHR15407:SF28">
    <property type="entry name" value="RIBITOL-5-PHOSPHATE TRANSFERASE FKTN"/>
    <property type="match status" value="1"/>
</dbReference>
<dbReference type="VEuPathDB" id="FungiDB:FOIG_00161"/>
<evidence type="ECO:0000256" key="1">
    <source>
        <dbReference type="ARBA" id="ARBA00004167"/>
    </source>
</evidence>
<protein>
    <recommendedName>
        <fullName evidence="5">LicD/FKTN/FKRP nucleotidyltransferase domain-containing protein</fullName>
    </recommendedName>
</protein>
<feature type="domain" description="LicD/FKTN/FKRP nucleotidyltransferase" evidence="5">
    <location>
        <begin position="115"/>
        <end position="153"/>
    </location>
</feature>
<comment type="caution">
    <text evidence="6">The sequence shown here is derived from an EMBL/GenBank/DDBJ whole genome shotgun (WGS) entry which is preliminary data.</text>
</comment>
<feature type="domain" description="LicD/FKTN/FKRP nucleotidyltransferase" evidence="5">
    <location>
        <begin position="3"/>
        <end position="107"/>
    </location>
</feature>
<reference evidence="6 7" key="1">
    <citation type="journal article" date="2018" name="Sci. Rep.">
        <title>Characterisation of pathogen-specific regions and novel effector candidates in Fusarium oxysporum f. sp. cepae.</title>
        <authorList>
            <person name="Armitage A.D."/>
            <person name="Taylor A."/>
            <person name="Sobczyk M.K."/>
            <person name="Baxter L."/>
            <person name="Greenfield B.P."/>
            <person name="Bates H.J."/>
            <person name="Wilson F."/>
            <person name="Jackson A.C."/>
            <person name="Ott S."/>
            <person name="Harrison R.J."/>
            <person name="Clarkson J.P."/>
        </authorList>
    </citation>
    <scope>NUCLEOTIDE SEQUENCE [LARGE SCALE GENOMIC DNA]</scope>
    <source>
        <strain evidence="6 7">Fo_A28</strain>
    </source>
</reference>
<proteinExistence type="predicted"/>
<accession>A0A420NVE1</accession>
<dbReference type="Proteomes" id="UP000285860">
    <property type="component" value="Unassembled WGS sequence"/>
</dbReference>
<dbReference type="EMBL" id="MRCY01000522">
    <property type="protein sequence ID" value="RKK84232.1"/>
    <property type="molecule type" value="Genomic_DNA"/>
</dbReference>
<keyword evidence="2" id="KW-0812">Transmembrane</keyword>
<dbReference type="VEuPathDB" id="FungiDB:FOMG_19423"/>